<dbReference type="PROSITE" id="PS50156">
    <property type="entry name" value="SSD"/>
    <property type="match status" value="2"/>
</dbReference>
<evidence type="ECO:0000256" key="2">
    <source>
        <dbReference type="ARBA" id="ARBA00022475"/>
    </source>
</evidence>
<dbReference type="EMBL" id="WESC01000019">
    <property type="protein sequence ID" value="KAB7738570.1"/>
    <property type="molecule type" value="Genomic_DNA"/>
</dbReference>
<feature type="domain" description="SSD" evidence="7">
    <location>
        <begin position="648"/>
        <end position="765"/>
    </location>
</feature>
<dbReference type="InterPro" id="IPR000731">
    <property type="entry name" value="SSD"/>
</dbReference>
<comment type="caution">
    <text evidence="8">The sequence shown here is derived from an EMBL/GenBank/DDBJ whole genome shotgun (WGS) entry which is preliminary data.</text>
</comment>
<keyword evidence="5 6" id="KW-0472">Membrane</keyword>
<feature type="transmembrane region" description="Helical" evidence="6">
    <location>
        <begin position="662"/>
        <end position="687"/>
    </location>
</feature>
<accession>A0A6N6VDD2</accession>
<gene>
    <name evidence="8" type="ORF">F2P47_16290</name>
</gene>
<dbReference type="RefSeq" id="WP_152217447.1">
    <property type="nucleotide sequence ID" value="NZ_WESC01000019.1"/>
</dbReference>
<evidence type="ECO:0000256" key="4">
    <source>
        <dbReference type="ARBA" id="ARBA00022989"/>
    </source>
</evidence>
<organism evidence="8 9">
    <name type="scientific">Parvibaculum sedimenti</name>
    <dbReference type="NCBI Taxonomy" id="2608632"/>
    <lineage>
        <taxon>Bacteria</taxon>
        <taxon>Pseudomonadati</taxon>
        <taxon>Pseudomonadota</taxon>
        <taxon>Alphaproteobacteria</taxon>
        <taxon>Hyphomicrobiales</taxon>
        <taxon>Parvibaculaceae</taxon>
        <taxon>Parvibaculum</taxon>
    </lineage>
</organism>
<sequence>MIRRLEDFIFGARRLILILLAVITVFALYFAAHLRLSTGFDKALPMGHEYIDTFQKYRDQLFGSNSLIVVLEPRTGTIWNRDFFKTYKNLTDDIFYLPGVARESVTSLWTPNVHYIEITEDGATAQDVIPNGVQPDAMTPEDIDAIKIKAIGGGFVGRVVANDFTGAMVWADMQDFDPSTGKKVDLFDVADKLEKQIRHKYENDKYSVRIIGFAKAIGDVADGARSVFIFFAIAFLLTALSLYLYSRSWMLTGATLLASLTSVVWQFAALDLLGYGLDPLAILVPFLVFAIGVSHGVQQINRVTAAISAGASSEHAARASFVALLGPGSMALTTTFIGFATLYLIPIEMIRELAIAAAIGVAFKMVTNLVMLPLLVTYMRFDEGFAHRAAAARRVRLDVMHKLGDFVSSPRNSVIILCIAAVLFTLSIYASRNRHVGALYAGVPELREDSRYNIDSRDIASKFSLGLNILTVAVETPADACVDYDTLNFLNKFSWYMQNVPGVNLVVSLPYSISAINVPFNEGNLRWHTIPKVREALAQEEAVLPGSAAVMNKDCTLLPHLIFLKDARATTIATAVAAVKTYRSEHRMKGVNLRLAAGNMGVQAAVNEEVSRSELPMMLWVYAVVIALVAIVYRDLRAIIACCLPLTFATFLGYWFMDMLQIGLTVATLSVMVLAVGIGVDYAFYIYNRIQYHFTSERDATESVKHAMLETGMATFFTAVTLAIGVSTWAFSPLKFQADMGLLLTFMFLINMVVAVTVLPAIVVVLDLLLPRTWSEKRHKGVMAH</sequence>
<reference evidence="8 9" key="1">
    <citation type="submission" date="2019-09" db="EMBL/GenBank/DDBJ databases">
        <title>Parvibaculum sedimenti sp. nov., isolated from sediment.</title>
        <authorList>
            <person name="Wang Y."/>
        </authorList>
    </citation>
    <scope>NUCLEOTIDE SEQUENCE [LARGE SCALE GENOMIC DNA]</scope>
    <source>
        <strain evidence="8 9">HXT-9</strain>
    </source>
</reference>
<dbReference type="PANTHER" id="PTHR33406">
    <property type="entry name" value="MEMBRANE PROTEIN MJ1562-RELATED"/>
    <property type="match status" value="1"/>
</dbReference>
<feature type="domain" description="SSD" evidence="7">
    <location>
        <begin position="227"/>
        <end position="378"/>
    </location>
</feature>
<feature type="transmembrane region" description="Helical" evidence="6">
    <location>
        <begin position="638"/>
        <end position="656"/>
    </location>
</feature>
<feature type="transmembrane region" description="Helical" evidence="6">
    <location>
        <begin position="353"/>
        <end position="378"/>
    </location>
</feature>
<comment type="subcellular location">
    <subcellularLocation>
        <location evidence="1">Cell membrane</location>
        <topology evidence="1">Multi-pass membrane protein</topology>
    </subcellularLocation>
</comment>
<feature type="transmembrane region" description="Helical" evidence="6">
    <location>
        <begin position="280"/>
        <end position="300"/>
    </location>
</feature>
<dbReference type="InterPro" id="IPR004869">
    <property type="entry name" value="MMPL_dom"/>
</dbReference>
<feature type="transmembrane region" description="Helical" evidence="6">
    <location>
        <begin position="12"/>
        <end position="32"/>
    </location>
</feature>
<dbReference type="AlphaFoldDB" id="A0A6N6VDD2"/>
<keyword evidence="3 6" id="KW-0812">Transmembrane</keyword>
<name>A0A6N6VDD2_9HYPH</name>
<dbReference type="Gene3D" id="1.20.1640.10">
    <property type="entry name" value="Multidrug efflux transporter AcrB transmembrane domain"/>
    <property type="match status" value="2"/>
</dbReference>
<dbReference type="Proteomes" id="UP000468901">
    <property type="component" value="Unassembled WGS sequence"/>
</dbReference>
<proteinExistence type="predicted"/>
<feature type="transmembrane region" description="Helical" evidence="6">
    <location>
        <begin position="743"/>
        <end position="770"/>
    </location>
</feature>
<evidence type="ECO:0000256" key="5">
    <source>
        <dbReference type="ARBA" id="ARBA00023136"/>
    </source>
</evidence>
<feature type="transmembrane region" description="Helical" evidence="6">
    <location>
        <begin position="708"/>
        <end position="731"/>
    </location>
</feature>
<feature type="transmembrane region" description="Helical" evidence="6">
    <location>
        <begin position="412"/>
        <end position="430"/>
    </location>
</feature>
<dbReference type="Pfam" id="PF03176">
    <property type="entry name" value="MMPL"/>
    <property type="match status" value="1"/>
</dbReference>
<dbReference type="PANTHER" id="PTHR33406:SF10">
    <property type="entry name" value="SSD DOMAIN-CONTAINING PROTEIN"/>
    <property type="match status" value="1"/>
</dbReference>
<keyword evidence="9" id="KW-1185">Reference proteome</keyword>
<feature type="transmembrane region" description="Helical" evidence="6">
    <location>
        <begin position="615"/>
        <end position="633"/>
    </location>
</feature>
<feature type="transmembrane region" description="Helical" evidence="6">
    <location>
        <begin position="321"/>
        <end position="347"/>
    </location>
</feature>
<evidence type="ECO:0000313" key="9">
    <source>
        <dbReference type="Proteomes" id="UP000468901"/>
    </source>
</evidence>
<evidence type="ECO:0000259" key="7">
    <source>
        <dbReference type="PROSITE" id="PS50156"/>
    </source>
</evidence>
<feature type="transmembrane region" description="Helical" evidence="6">
    <location>
        <begin position="227"/>
        <end position="245"/>
    </location>
</feature>
<evidence type="ECO:0000256" key="6">
    <source>
        <dbReference type="SAM" id="Phobius"/>
    </source>
</evidence>
<keyword evidence="4 6" id="KW-1133">Transmembrane helix</keyword>
<protein>
    <submittedName>
        <fullName evidence="8">MMPL family transporter</fullName>
    </submittedName>
</protein>
<feature type="transmembrane region" description="Helical" evidence="6">
    <location>
        <begin position="250"/>
        <end position="268"/>
    </location>
</feature>
<dbReference type="GO" id="GO:0005886">
    <property type="term" value="C:plasma membrane"/>
    <property type="evidence" value="ECO:0007669"/>
    <property type="project" value="UniProtKB-SubCell"/>
</dbReference>
<keyword evidence="2" id="KW-1003">Cell membrane</keyword>
<dbReference type="InterPro" id="IPR050545">
    <property type="entry name" value="Mycobact_MmpL"/>
</dbReference>
<evidence type="ECO:0000313" key="8">
    <source>
        <dbReference type="EMBL" id="KAB7738570.1"/>
    </source>
</evidence>
<evidence type="ECO:0000256" key="3">
    <source>
        <dbReference type="ARBA" id="ARBA00022692"/>
    </source>
</evidence>
<dbReference type="SUPFAM" id="SSF82866">
    <property type="entry name" value="Multidrug efflux transporter AcrB transmembrane domain"/>
    <property type="match status" value="2"/>
</dbReference>
<evidence type="ECO:0000256" key="1">
    <source>
        <dbReference type="ARBA" id="ARBA00004651"/>
    </source>
</evidence>